<comment type="similarity">
    <text evidence="4 5">Belongs to the PurK/PurT family.</text>
</comment>
<accession>A0A2S7SQS7</accession>
<dbReference type="NCBIfam" id="NF004679">
    <property type="entry name" value="PRK06019.1-5"/>
    <property type="match status" value="1"/>
</dbReference>
<dbReference type="Pfam" id="PF22660">
    <property type="entry name" value="RS_preATP-grasp-like"/>
    <property type="match status" value="1"/>
</dbReference>
<keyword evidence="2 4" id="KW-0658">Purine biosynthesis</keyword>
<dbReference type="PANTHER" id="PTHR11609">
    <property type="entry name" value="PURINE BIOSYNTHESIS PROTEIN 6/7, PUR6/7"/>
    <property type="match status" value="1"/>
</dbReference>
<evidence type="ECO:0000256" key="5">
    <source>
        <dbReference type="RuleBase" id="RU361200"/>
    </source>
</evidence>
<keyword evidence="4 5" id="KW-0436">Ligase</keyword>
<evidence type="ECO:0000256" key="4">
    <source>
        <dbReference type="HAMAP-Rule" id="MF_01928"/>
    </source>
</evidence>
<dbReference type="InterPro" id="IPR011761">
    <property type="entry name" value="ATP-grasp"/>
</dbReference>
<dbReference type="GO" id="GO:0046872">
    <property type="term" value="F:metal ion binding"/>
    <property type="evidence" value="ECO:0007669"/>
    <property type="project" value="InterPro"/>
</dbReference>
<dbReference type="SUPFAM" id="SSF51246">
    <property type="entry name" value="Rudiment single hybrid motif"/>
    <property type="match status" value="1"/>
</dbReference>
<dbReference type="InterPro" id="IPR013815">
    <property type="entry name" value="ATP_grasp_subdomain_1"/>
</dbReference>
<protein>
    <recommendedName>
        <fullName evidence="4 5">N5-carboxyaminoimidazole ribonucleotide synthase</fullName>
        <shortName evidence="4 5">N5-CAIR synthase</shortName>
        <ecNumber evidence="4 5">6.3.4.18</ecNumber>
    </recommendedName>
    <alternativeName>
        <fullName evidence="4 5">5-(carboxyamino)imidazole ribonucleotide synthetase</fullName>
    </alternativeName>
</protein>
<dbReference type="InterPro" id="IPR005875">
    <property type="entry name" value="PurK"/>
</dbReference>
<dbReference type="SUPFAM" id="SSF52440">
    <property type="entry name" value="PreATP-grasp domain"/>
    <property type="match status" value="1"/>
</dbReference>
<dbReference type="InterPro" id="IPR003135">
    <property type="entry name" value="ATP-grasp_carboxylate-amine"/>
</dbReference>
<dbReference type="OrthoDB" id="9804625at2"/>
<dbReference type="EMBL" id="PPSL01000009">
    <property type="protein sequence ID" value="PQJ08981.1"/>
    <property type="molecule type" value="Genomic_DNA"/>
</dbReference>
<comment type="function">
    <text evidence="4">Catalyzes the ATP-dependent conversion of 5-aminoimidazole ribonucleotide (AIR) and HCO(3)(-) to N5-carboxyaminoimidazole ribonucleotide (N5-CAIR).</text>
</comment>
<comment type="subunit">
    <text evidence="4 5">Homodimer.</text>
</comment>
<dbReference type="InterPro" id="IPR040686">
    <property type="entry name" value="PurK_C"/>
</dbReference>
<dbReference type="PANTHER" id="PTHR11609:SF5">
    <property type="entry name" value="PHOSPHORIBOSYLAMINOIMIDAZOLE CARBOXYLASE"/>
    <property type="match status" value="1"/>
</dbReference>
<comment type="function">
    <text evidence="5">Catalyzes the ATP-dependent conversion of 5-aminoimidazole ribonucleotide (AIR) and HCO(3)- to N5-carboxyaminoimidazole ribonucleotide (N5-CAIR).</text>
</comment>
<dbReference type="GO" id="GO:0005829">
    <property type="term" value="C:cytosol"/>
    <property type="evidence" value="ECO:0007669"/>
    <property type="project" value="TreeGrafter"/>
</dbReference>
<dbReference type="GO" id="GO:0034028">
    <property type="term" value="F:5-(carboxyamino)imidazole ribonucleotide synthase activity"/>
    <property type="evidence" value="ECO:0007669"/>
    <property type="project" value="UniProtKB-UniRule"/>
</dbReference>
<evidence type="ECO:0000256" key="2">
    <source>
        <dbReference type="ARBA" id="ARBA00022755"/>
    </source>
</evidence>
<feature type="binding site" evidence="4">
    <location>
        <position position="183"/>
    </location>
    <ligand>
        <name>ATP</name>
        <dbReference type="ChEBI" id="CHEBI:30616"/>
    </ligand>
</feature>
<comment type="pathway">
    <text evidence="4 5">Purine metabolism; IMP biosynthesis via de novo pathway; 5-amino-1-(5-phospho-D-ribosyl)imidazole-4-carboxylate from 5-amino-1-(5-phospho-D-ribosyl)imidazole (N5-CAIR route): step 1/2.</text>
</comment>
<evidence type="ECO:0000256" key="3">
    <source>
        <dbReference type="ARBA" id="ARBA00022840"/>
    </source>
</evidence>
<keyword evidence="1 4" id="KW-0547">Nucleotide-binding</keyword>
<keyword evidence="3 4" id="KW-0067">ATP-binding</keyword>
<dbReference type="Gene3D" id="3.30.470.20">
    <property type="entry name" value="ATP-grasp fold, B domain"/>
    <property type="match status" value="1"/>
</dbReference>
<name>A0A2S7SQS7_9BACT</name>
<sequence length="369" mass="40942">MIHNEKVRIGILGGGQLGAMLIRSAIDYGLDISVLDKDTNAPAARYTNSFVCGDPNNYEDVVAFGKQCDIVTIEKEAVNTEALRYLRDKGVKIHPSPELIATIQDKQDQKEFLKHHNIPVVPYVSITNKEELYNNASKLPACLKMRRNGYDGKGVMMLYSETDIENAFDGPAILEEKMNIKQEISLIVARGEDGAIECYEPTLMVFDPEKHLLDYQICPANLESEISNQAYEIAIKIAAEMSLVGIIAIEMFITDNDILLVNEIAPRPHNSGHHTIEACPTSQYEQLIRAITGFPLGDTRLNYKAGLVNLIETGKQLDLSAIVSKPTMHLHYYGKANSKIGRKIGHITITEENIDGVHAQIAAIKNILN</sequence>
<dbReference type="InterPro" id="IPR054350">
    <property type="entry name" value="PurT/PurK_preATP-grasp"/>
</dbReference>
<reference evidence="7 8" key="1">
    <citation type="submission" date="2018-01" db="EMBL/GenBank/DDBJ databases">
        <title>A novel member of the phylum Bacteroidetes isolated from glacier ice.</title>
        <authorList>
            <person name="Liu Q."/>
            <person name="Xin Y.-H."/>
        </authorList>
    </citation>
    <scope>NUCLEOTIDE SEQUENCE [LARGE SCALE GENOMIC DNA]</scope>
    <source>
        <strain evidence="7 8">RB1R16</strain>
    </source>
</reference>
<evidence type="ECO:0000259" key="6">
    <source>
        <dbReference type="PROSITE" id="PS50975"/>
    </source>
</evidence>
<evidence type="ECO:0000313" key="7">
    <source>
        <dbReference type="EMBL" id="PQJ08981.1"/>
    </source>
</evidence>
<dbReference type="InterPro" id="IPR011054">
    <property type="entry name" value="Rudment_hybrid_motif"/>
</dbReference>
<dbReference type="Gene3D" id="3.40.50.20">
    <property type="match status" value="1"/>
</dbReference>
<dbReference type="Proteomes" id="UP000239872">
    <property type="component" value="Unassembled WGS sequence"/>
</dbReference>
<proteinExistence type="inferred from homology"/>
<dbReference type="HAMAP" id="MF_01928">
    <property type="entry name" value="PurK"/>
    <property type="match status" value="1"/>
</dbReference>
<feature type="binding site" evidence="4">
    <location>
        <begin position="262"/>
        <end position="263"/>
    </location>
    <ligand>
        <name>ATP</name>
        <dbReference type="ChEBI" id="CHEBI:30616"/>
    </ligand>
</feature>
<dbReference type="GO" id="GO:0005524">
    <property type="term" value="F:ATP binding"/>
    <property type="evidence" value="ECO:0007669"/>
    <property type="project" value="UniProtKB-UniRule"/>
</dbReference>
<dbReference type="UniPathway" id="UPA00074">
    <property type="reaction ID" value="UER00942"/>
</dbReference>
<dbReference type="RefSeq" id="WP_105041271.1">
    <property type="nucleotide sequence ID" value="NZ_PPSL01000009.1"/>
</dbReference>
<dbReference type="AlphaFoldDB" id="A0A2S7SQS7"/>
<comment type="caution">
    <text evidence="7">The sequence shown here is derived from an EMBL/GenBank/DDBJ whole genome shotgun (WGS) entry which is preliminary data.</text>
</comment>
<dbReference type="EC" id="6.3.4.18" evidence="4 5"/>
<feature type="binding site" evidence="4">
    <location>
        <position position="144"/>
    </location>
    <ligand>
        <name>ATP</name>
        <dbReference type="ChEBI" id="CHEBI:30616"/>
    </ligand>
</feature>
<feature type="binding site" evidence="4">
    <location>
        <position position="106"/>
    </location>
    <ligand>
        <name>ATP</name>
        <dbReference type="ChEBI" id="CHEBI:30616"/>
    </ligand>
</feature>
<keyword evidence="8" id="KW-1185">Reference proteome</keyword>
<evidence type="ECO:0000256" key="1">
    <source>
        <dbReference type="ARBA" id="ARBA00022741"/>
    </source>
</evidence>
<comment type="catalytic activity">
    <reaction evidence="4 5">
        <text>5-amino-1-(5-phospho-beta-D-ribosyl)imidazole + hydrogencarbonate + ATP = 5-carboxyamino-1-(5-phospho-D-ribosyl)imidazole + ADP + phosphate + 2 H(+)</text>
        <dbReference type="Rhea" id="RHEA:19317"/>
        <dbReference type="ChEBI" id="CHEBI:15378"/>
        <dbReference type="ChEBI" id="CHEBI:17544"/>
        <dbReference type="ChEBI" id="CHEBI:30616"/>
        <dbReference type="ChEBI" id="CHEBI:43474"/>
        <dbReference type="ChEBI" id="CHEBI:58730"/>
        <dbReference type="ChEBI" id="CHEBI:137981"/>
        <dbReference type="ChEBI" id="CHEBI:456216"/>
        <dbReference type="EC" id="6.3.4.18"/>
    </reaction>
</comment>
<dbReference type="PROSITE" id="PS50975">
    <property type="entry name" value="ATP_GRASP"/>
    <property type="match status" value="1"/>
</dbReference>
<dbReference type="GO" id="GO:0006189">
    <property type="term" value="P:'de novo' IMP biosynthetic process"/>
    <property type="evidence" value="ECO:0007669"/>
    <property type="project" value="UniProtKB-UniRule"/>
</dbReference>
<organism evidence="7 8">
    <name type="scientific">Flavipsychrobacter stenotrophus</name>
    <dbReference type="NCBI Taxonomy" id="2077091"/>
    <lineage>
        <taxon>Bacteria</taxon>
        <taxon>Pseudomonadati</taxon>
        <taxon>Bacteroidota</taxon>
        <taxon>Chitinophagia</taxon>
        <taxon>Chitinophagales</taxon>
        <taxon>Chitinophagaceae</taxon>
        <taxon>Flavipsychrobacter</taxon>
    </lineage>
</organism>
<evidence type="ECO:0000313" key="8">
    <source>
        <dbReference type="Proteomes" id="UP000239872"/>
    </source>
</evidence>
<dbReference type="Pfam" id="PF02222">
    <property type="entry name" value="ATP-grasp"/>
    <property type="match status" value="1"/>
</dbReference>
<dbReference type="Gene3D" id="3.30.1490.20">
    <property type="entry name" value="ATP-grasp fold, A domain"/>
    <property type="match status" value="1"/>
</dbReference>
<dbReference type="NCBIfam" id="TIGR01161">
    <property type="entry name" value="purK"/>
    <property type="match status" value="1"/>
</dbReference>
<gene>
    <name evidence="4 5" type="primary">purK</name>
    <name evidence="7" type="ORF">CJD36_021465</name>
</gene>
<dbReference type="Pfam" id="PF17769">
    <property type="entry name" value="PurK_C"/>
    <property type="match status" value="1"/>
</dbReference>
<comment type="caution">
    <text evidence="4">Lacks conserved residue(s) required for the propagation of feature annotation.</text>
</comment>
<dbReference type="GO" id="GO:0004638">
    <property type="term" value="F:phosphoribosylaminoimidazole carboxylase activity"/>
    <property type="evidence" value="ECO:0007669"/>
    <property type="project" value="InterPro"/>
</dbReference>
<dbReference type="InterPro" id="IPR016185">
    <property type="entry name" value="PreATP-grasp_dom_sf"/>
</dbReference>
<feature type="domain" description="ATP-grasp" evidence="6">
    <location>
        <begin position="110"/>
        <end position="292"/>
    </location>
</feature>
<dbReference type="SUPFAM" id="SSF56059">
    <property type="entry name" value="Glutathione synthetase ATP-binding domain-like"/>
    <property type="match status" value="1"/>
</dbReference>